<dbReference type="eggNOG" id="COG0248">
    <property type="taxonomic scope" value="Bacteria"/>
</dbReference>
<organism evidence="4 5">
    <name type="scientific">Agrilactobacillus composti DSM 18527 = JCM 14202</name>
    <dbReference type="NCBI Taxonomy" id="1423734"/>
    <lineage>
        <taxon>Bacteria</taxon>
        <taxon>Bacillati</taxon>
        <taxon>Bacillota</taxon>
        <taxon>Bacilli</taxon>
        <taxon>Lactobacillales</taxon>
        <taxon>Lactobacillaceae</taxon>
        <taxon>Agrilactobacillus</taxon>
    </lineage>
</organism>
<comment type="similarity">
    <text evidence="1">Belongs to the GppA/Ppx family.</text>
</comment>
<dbReference type="InterPro" id="IPR043129">
    <property type="entry name" value="ATPase_NBD"/>
</dbReference>
<comment type="caution">
    <text evidence="4">The sequence shown here is derived from an EMBL/GenBank/DDBJ whole genome shotgun (WGS) entry which is preliminary data.</text>
</comment>
<evidence type="ECO:0000313" key="4">
    <source>
        <dbReference type="EMBL" id="KRM31584.1"/>
    </source>
</evidence>
<feature type="domain" description="Ppx/GppA phosphatase C-terminal" evidence="3">
    <location>
        <begin position="326"/>
        <end position="483"/>
    </location>
</feature>
<dbReference type="InterPro" id="IPR048950">
    <property type="entry name" value="Ppx_GppA_C"/>
</dbReference>
<evidence type="ECO:0000259" key="2">
    <source>
        <dbReference type="Pfam" id="PF02541"/>
    </source>
</evidence>
<proteinExistence type="inferred from homology"/>
<evidence type="ECO:0000256" key="1">
    <source>
        <dbReference type="ARBA" id="ARBA00007125"/>
    </source>
</evidence>
<dbReference type="STRING" id="1423734.FC83_GL000645"/>
<dbReference type="PANTHER" id="PTHR30005:SF0">
    <property type="entry name" value="RETROGRADE REGULATION PROTEIN 2"/>
    <property type="match status" value="1"/>
</dbReference>
<dbReference type="EMBL" id="AZGA01000077">
    <property type="protein sequence ID" value="KRM31584.1"/>
    <property type="molecule type" value="Genomic_DNA"/>
</dbReference>
<dbReference type="InterPro" id="IPR003695">
    <property type="entry name" value="Ppx_GppA_N"/>
</dbReference>
<dbReference type="SUPFAM" id="SSF53067">
    <property type="entry name" value="Actin-like ATPase domain"/>
    <property type="match status" value="2"/>
</dbReference>
<feature type="domain" description="Ppx/GppA phosphatase N-terminal" evidence="2">
    <location>
        <begin position="32"/>
        <end position="307"/>
    </location>
</feature>
<evidence type="ECO:0000259" key="3">
    <source>
        <dbReference type="Pfam" id="PF21447"/>
    </source>
</evidence>
<dbReference type="Pfam" id="PF02541">
    <property type="entry name" value="Ppx-GppA"/>
    <property type="match status" value="1"/>
</dbReference>
<dbReference type="InterPro" id="IPR050273">
    <property type="entry name" value="GppA/Ppx_hydrolase"/>
</dbReference>
<sequence length="515" mass="58575">MYSVARKQKLIAVVVIGAQNIFLQIADITSRQIIESVHYDIDLGEDIFSEKVIHSQTVNEISTALFSVQQLLTDYQVPETQCYATHSFHEADNGEFVRDQLFERTGFQITWLSQSQEALFRSQATNAYMGDFPEIIAKNAVLIDISSGSVELTAYSSGKFIFSRNLKLGPLRVYEIMRDVKATVTNYVGVLRDYVASQLVDFIRLLPDFGEVHNVILMGSSVSIFEPMIKGDNRTVKLSIEEFQKMYSEVVHGNDQFLVDRYDINEDDVPQVLPVMILVDQLLNHFKVKTLWVAALKLIDGIIVQAVNERVNPKSLALQEEQMLTSAYNLADHYRVNRQHQQFVVNFSRQLFDRLKKIHGMAKKERILLEIAAILDDVGSYVNNHNHTAHSDYIIQNSEVLGLSDVELKMVAAVARYHSSSTPSNELSRFDELPIQQRMTIAKLAAILRLADALDASRQQKIQSIRVSLKDPTKVVIQATANDDIELERWTFERKGEFFESVFGVQPELKGRLKL</sequence>
<dbReference type="Gene3D" id="3.30.420.40">
    <property type="match status" value="1"/>
</dbReference>
<dbReference type="Pfam" id="PF21447">
    <property type="entry name" value="Ppx-GppA_III"/>
    <property type="match status" value="1"/>
</dbReference>
<reference evidence="4 5" key="1">
    <citation type="journal article" date="2015" name="Genome Announc.">
        <title>Expanding the biotechnology potential of lactobacilli through comparative genomics of 213 strains and associated genera.</title>
        <authorList>
            <person name="Sun Z."/>
            <person name="Harris H.M."/>
            <person name="McCann A."/>
            <person name="Guo C."/>
            <person name="Argimon S."/>
            <person name="Zhang W."/>
            <person name="Yang X."/>
            <person name="Jeffery I.B."/>
            <person name="Cooney J.C."/>
            <person name="Kagawa T.F."/>
            <person name="Liu W."/>
            <person name="Song Y."/>
            <person name="Salvetti E."/>
            <person name="Wrobel A."/>
            <person name="Rasinkangas P."/>
            <person name="Parkhill J."/>
            <person name="Rea M.C."/>
            <person name="O'Sullivan O."/>
            <person name="Ritari J."/>
            <person name="Douillard F.P."/>
            <person name="Paul Ross R."/>
            <person name="Yang R."/>
            <person name="Briner A.E."/>
            <person name="Felis G.E."/>
            <person name="de Vos W.M."/>
            <person name="Barrangou R."/>
            <person name="Klaenhammer T.R."/>
            <person name="Caufield P.W."/>
            <person name="Cui Y."/>
            <person name="Zhang H."/>
            <person name="O'Toole P.W."/>
        </authorList>
    </citation>
    <scope>NUCLEOTIDE SEQUENCE [LARGE SCALE GENOMIC DNA]</scope>
    <source>
        <strain evidence="4 5">DSM 18527</strain>
    </source>
</reference>
<gene>
    <name evidence="4" type="ORF">FC83_GL000645</name>
</gene>
<name>A0A0R1XMT4_9LACO</name>
<dbReference type="AlphaFoldDB" id="A0A0R1XMT4"/>
<dbReference type="PANTHER" id="PTHR30005">
    <property type="entry name" value="EXOPOLYPHOSPHATASE"/>
    <property type="match status" value="1"/>
</dbReference>
<evidence type="ECO:0000313" key="5">
    <source>
        <dbReference type="Proteomes" id="UP000051236"/>
    </source>
</evidence>
<dbReference type="Gene3D" id="1.10.3210.10">
    <property type="entry name" value="Hypothetical protein af1432"/>
    <property type="match status" value="1"/>
</dbReference>
<protein>
    <submittedName>
        <fullName evidence="4">Exopolyphosphatase</fullName>
    </submittedName>
</protein>
<dbReference type="CDD" id="cd00077">
    <property type="entry name" value="HDc"/>
    <property type="match status" value="1"/>
</dbReference>
<dbReference type="InterPro" id="IPR003607">
    <property type="entry name" value="HD/PDEase_dom"/>
</dbReference>
<dbReference type="Proteomes" id="UP000051236">
    <property type="component" value="Unassembled WGS sequence"/>
</dbReference>
<dbReference type="Gene3D" id="3.30.420.150">
    <property type="entry name" value="Exopolyphosphatase. Domain 2"/>
    <property type="match status" value="1"/>
</dbReference>
<dbReference type="GO" id="GO:0016462">
    <property type="term" value="F:pyrophosphatase activity"/>
    <property type="evidence" value="ECO:0007669"/>
    <property type="project" value="TreeGrafter"/>
</dbReference>
<keyword evidence="5" id="KW-1185">Reference proteome</keyword>
<accession>A0A0R1XMT4</accession>
<dbReference type="SUPFAM" id="SSF109604">
    <property type="entry name" value="HD-domain/PDEase-like"/>
    <property type="match status" value="1"/>
</dbReference>
<dbReference type="PATRIC" id="fig|1423734.3.peg.651"/>